<sequence>MTNGSSIGTWSFHPLITSFPPTVLPNIAYWNVTNGTWEYQVQLSWPLNWISTNVNSTVDTLYVLDGNALAQTATEAFRKRRPVDSTQPDTIVVSIGYPNLIPNSPYSEGRYYDYQMPVCGNCTPPDLPGVPPNADNFITFLDNVLRPWVRNTVFPNVEFNRDGLYGHSFSGLFVLYTLLVRPDLFDVFLSASPALYWNNDYIFSQLGPFKSGSLPNRTTKPAFQISYGGYEQFPQKRRRETEEEYEARRVFLSSMRMTDLCNQLYDELKDSPRLRHIELHEYPFSYHAAVGSEALCDGIDYFLDW</sequence>
<dbReference type="InterPro" id="IPR000801">
    <property type="entry name" value="Esterase-like"/>
</dbReference>
<protein>
    <submittedName>
        <fullName evidence="3">Siderophore esteras-like protein IroE-like protein</fullName>
    </submittedName>
</protein>
<gene>
    <name evidence="3" type="ORF">K469DRAFT_740046</name>
</gene>
<keyword evidence="4" id="KW-1185">Reference proteome</keyword>
<evidence type="ECO:0000313" key="4">
    <source>
        <dbReference type="Proteomes" id="UP000800200"/>
    </source>
</evidence>
<evidence type="ECO:0000256" key="2">
    <source>
        <dbReference type="ARBA" id="ARBA00022801"/>
    </source>
</evidence>
<organism evidence="3 4">
    <name type="scientific">Zopfia rhizophila CBS 207.26</name>
    <dbReference type="NCBI Taxonomy" id="1314779"/>
    <lineage>
        <taxon>Eukaryota</taxon>
        <taxon>Fungi</taxon>
        <taxon>Dikarya</taxon>
        <taxon>Ascomycota</taxon>
        <taxon>Pezizomycotina</taxon>
        <taxon>Dothideomycetes</taxon>
        <taxon>Dothideomycetes incertae sedis</taxon>
        <taxon>Zopfiaceae</taxon>
        <taxon>Zopfia</taxon>
    </lineage>
</organism>
<evidence type="ECO:0000256" key="1">
    <source>
        <dbReference type="ARBA" id="ARBA00005622"/>
    </source>
</evidence>
<reference evidence="3" key="1">
    <citation type="journal article" date="2020" name="Stud. Mycol.">
        <title>101 Dothideomycetes genomes: a test case for predicting lifestyles and emergence of pathogens.</title>
        <authorList>
            <person name="Haridas S."/>
            <person name="Albert R."/>
            <person name="Binder M."/>
            <person name="Bloem J."/>
            <person name="Labutti K."/>
            <person name="Salamov A."/>
            <person name="Andreopoulos B."/>
            <person name="Baker S."/>
            <person name="Barry K."/>
            <person name="Bills G."/>
            <person name="Bluhm B."/>
            <person name="Cannon C."/>
            <person name="Castanera R."/>
            <person name="Culley D."/>
            <person name="Daum C."/>
            <person name="Ezra D."/>
            <person name="Gonzalez J."/>
            <person name="Henrissat B."/>
            <person name="Kuo A."/>
            <person name="Liang C."/>
            <person name="Lipzen A."/>
            <person name="Lutzoni F."/>
            <person name="Magnuson J."/>
            <person name="Mondo S."/>
            <person name="Nolan M."/>
            <person name="Ohm R."/>
            <person name="Pangilinan J."/>
            <person name="Park H.-J."/>
            <person name="Ramirez L."/>
            <person name="Alfaro M."/>
            <person name="Sun H."/>
            <person name="Tritt A."/>
            <person name="Yoshinaga Y."/>
            <person name="Zwiers L.-H."/>
            <person name="Turgeon B."/>
            <person name="Goodwin S."/>
            <person name="Spatafora J."/>
            <person name="Crous P."/>
            <person name="Grigoriev I."/>
        </authorList>
    </citation>
    <scope>NUCLEOTIDE SEQUENCE</scope>
    <source>
        <strain evidence="3">CBS 207.26</strain>
    </source>
</reference>
<dbReference type="GO" id="GO:0016788">
    <property type="term" value="F:hydrolase activity, acting on ester bonds"/>
    <property type="evidence" value="ECO:0007669"/>
    <property type="project" value="TreeGrafter"/>
</dbReference>
<dbReference type="SUPFAM" id="SSF53474">
    <property type="entry name" value="alpha/beta-Hydrolases"/>
    <property type="match status" value="1"/>
</dbReference>
<dbReference type="PANTHER" id="PTHR40841:SF2">
    <property type="entry name" value="SIDEROPHORE-DEGRADING ESTERASE (EUROFUNG)"/>
    <property type="match status" value="1"/>
</dbReference>
<dbReference type="InterPro" id="IPR029058">
    <property type="entry name" value="AB_hydrolase_fold"/>
</dbReference>
<accession>A0A6A6DXC9</accession>
<dbReference type="Proteomes" id="UP000800200">
    <property type="component" value="Unassembled WGS sequence"/>
</dbReference>
<proteinExistence type="inferred from homology"/>
<dbReference type="Gene3D" id="3.40.50.1820">
    <property type="entry name" value="alpha/beta hydrolase"/>
    <property type="match status" value="1"/>
</dbReference>
<keyword evidence="2" id="KW-0378">Hydrolase</keyword>
<evidence type="ECO:0000313" key="3">
    <source>
        <dbReference type="EMBL" id="KAF2182909.1"/>
    </source>
</evidence>
<dbReference type="Pfam" id="PF00756">
    <property type="entry name" value="Esterase"/>
    <property type="match status" value="1"/>
</dbReference>
<name>A0A6A6DXC9_9PEZI</name>
<dbReference type="InterPro" id="IPR052558">
    <property type="entry name" value="Siderophore_Hydrolase_D"/>
</dbReference>
<comment type="similarity">
    <text evidence="1">Belongs to the esterase D family.</text>
</comment>
<dbReference type="OrthoDB" id="446683at2759"/>
<dbReference type="PANTHER" id="PTHR40841">
    <property type="entry name" value="SIDEROPHORE TRIACETYLFUSARININE C ESTERASE"/>
    <property type="match status" value="1"/>
</dbReference>
<dbReference type="AlphaFoldDB" id="A0A6A6DXC9"/>
<dbReference type="EMBL" id="ML994645">
    <property type="protein sequence ID" value="KAF2182909.1"/>
    <property type="molecule type" value="Genomic_DNA"/>
</dbReference>